<proteinExistence type="predicted"/>
<gene>
    <name evidence="2" type="ORF">DWV29_01930</name>
</gene>
<evidence type="ECO:0000313" key="2">
    <source>
        <dbReference type="EMBL" id="RGX33000.1"/>
    </source>
</evidence>
<accession>A0A413FLA8</accession>
<reference evidence="2 3" key="1">
    <citation type="submission" date="2018-08" db="EMBL/GenBank/DDBJ databases">
        <title>A genome reference for cultivated species of the human gut microbiota.</title>
        <authorList>
            <person name="Zou Y."/>
            <person name="Xue W."/>
            <person name="Luo G."/>
        </authorList>
    </citation>
    <scope>NUCLEOTIDE SEQUENCE [LARGE SCALE GENOMIC DNA]</scope>
    <source>
        <strain evidence="2 3">AF04-15</strain>
    </source>
</reference>
<dbReference type="Proteomes" id="UP000283880">
    <property type="component" value="Unassembled WGS sequence"/>
</dbReference>
<sequence>MKKLKNMLVVGALLAAAALAGCGSKDPGTPPEVLLDGTQVVVGQTKPSDLAGENWELDDLGKMIFELPDRSWTSSIFLGKEGTNYAMLVLVNDSKETKPAKDCVIEELGFYALDDANQDLNISINGVNPIGKTQEELKELFPDLEMDEDDGDYLFHYLKSGDYTVRFEYSKGVLSDVDVMHKFDKSYQTK</sequence>
<evidence type="ECO:0000313" key="3">
    <source>
        <dbReference type="Proteomes" id="UP000283880"/>
    </source>
</evidence>
<name>A0A413FLA8_9FIRM</name>
<organism evidence="2 3">
    <name type="scientific">Enterocloster asparagiformis</name>
    <dbReference type="NCBI Taxonomy" id="333367"/>
    <lineage>
        <taxon>Bacteria</taxon>
        <taxon>Bacillati</taxon>
        <taxon>Bacillota</taxon>
        <taxon>Clostridia</taxon>
        <taxon>Lachnospirales</taxon>
        <taxon>Lachnospiraceae</taxon>
        <taxon>Enterocloster</taxon>
    </lineage>
</organism>
<keyword evidence="1" id="KW-0732">Signal</keyword>
<comment type="caution">
    <text evidence="2">The sequence shown here is derived from an EMBL/GenBank/DDBJ whole genome shotgun (WGS) entry which is preliminary data.</text>
</comment>
<evidence type="ECO:0008006" key="4">
    <source>
        <dbReference type="Google" id="ProtNLM"/>
    </source>
</evidence>
<feature type="chain" id="PRO_5039267137" description="Lipoprotein" evidence="1">
    <location>
        <begin position="21"/>
        <end position="190"/>
    </location>
</feature>
<dbReference type="AlphaFoldDB" id="A0A413FLA8"/>
<feature type="signal peptide" evidence="1">
    <location>
        <begin position="1"/>
        <end position="20"/>
    </location>
</feature>
<dbReference type="PROSITE" id="PS51257">
    <property type="entry name" value="PROKAR_LIPOPROTEIN"/>
    <property type="match status" value="1"/>
</dbReference>
<dbReference type="EMBL" id="QSBM01000001">
    <property type="protein sequence ID" value="RGX33000.1"/>
    <property type="molecule type" value="Genomic_DNA"/>
</dbReference>
<dbReference type="RefSeq" id="WP_007711257.1">
    <property type="nucleotide sequence ID" value="NZ_JAWRJJ010000392.1"/>
</dbReference>
<protein>
    <recommendedName>
        <fullName evidence="4">Lipoprotein</fullName>
    </recommendedName>
</protein>
<evidence type="ECO:0000256" key="1">
    <source>
        <dbReference type="SAM" id="SignalP"/>
    </source>
</evidence>
<dbReference type="OrthoDB" id="9987225at2"/>